<dbReference type="Gene3D" id="1.10.10.10">
    <property type="entry name" value="Winged helix-like DNA-binding domain superfamily/Winged helix DNA-binding domain"/>
    <property type="match status" value="1"/>
</dbReference>
<dbReference type="AlphaFoldDB" id="A0A1S1LEP5"/>
<protein>
    <submittedName>
        <fullName evidence="3">PadR family transcriptional regulator</fullName>
    </submittedName>
</protein>
<sequence length="200" mass="22156">MALRHAVLAALLNGEQSGYQLAKAFDIGVANFWQTGPQQLYLELNKLEDQGLVTGRQVIQQQRPNKRMFTVTAAGIEELEHFAAAACKPSFIRDDLMVMVQAADAIDPAAVVKQLEERAQIAAGKVAAYDGLLDTMRGELDEESFLRKSAHVGPYLTCLRGRAFEAENYAWCERSAEVLRSRSSKPVKQSRGNTRTELQS</sequence>
<dbReference type="InterPro" id="IPR018309">
    <property type="entry name" value="Tscrpt_reg_PadR_C"/>
</dbReference>
<dbReference type="STRING" id="948102.BKG76_19205"/>
<reference evidence="3 4" key="1">
    <citation type="submission" date="2016-10" db="EMBL/GenBank/DDBJ databases">
        <title>Evaluation of Human, Veterinary and Environmental Mycobacterium chelonae Isolates by Core Genome Phylogenomic Analysis, Targeted Gene Comparison, and Anti-microbial Susceptibility Patterns: A Tale of Mistaken Identities.</title>
        <authorList>
            <person name="Fogelson S.B."/>
            <person name="Camus A.C."/>
            <person name="Lorenz W."/>
            <person name="Vasireddy R."/>
            <person name="Vasireddy S."/>
            <person name="Smith T."/>
            <person name="Brown-Elliott B.A."/>
            <person name="Wallace R.J.Jr."/>
            <person name="Hasan N.A."/>
            <person name="Reischl U."/>
            <person name="Sanchez S."/>
        </authorList>
    </citation>
    <scope>NUCLEOTIDE SEQUENCE [LARGE SCALE GENOMIC DNA]</scope>
    <source>
        <strain evidence="3 4">1559</strain>
    </source>
</reference>
<dbReference type="OrthoDB" id="3186544at2"/>
<dbReference type="InterPro" id="IPR036388">
    <property type="entry name" value="WH-like_DNA-bd_sf"/>
</dbReference>
<dbReference type="Gene3D" id="6.10.140.190">
    <property type="match status" value="1"/>
</dbReference>
<dbReference type="Pfam" id="PF03551">
    <property type="entry name" value="PadR"/>
    <property type="match status" value="1"/>
</dbReference>
<dbReference type="GeneID" id="57168945"/>
<dbReference type="SUPFAM" id="SSF46785">
    <property type="entry name" value="Winged helix' DNA-binding domain"/>
    <property type="match status" value="1"/>
</dbReference>
<dbReference type="EMBL" id="MLIK01000019">
    <property type="protein sequence ID" value="OHU22570.1"/>
    <property type="molecule type" value="Genomic_DNA"/>
</dbReference>
<evidence type="ECO:0000313" key="3">
    <source>
        <dbReference type="EMBL" id="OHU22570.1"/>
    </source>
</evidence>
<dbReference type="Proteomes" id="UP000179616">
    <property type="component" value="Unassembled WGS sequence"/>
</dbReference>
<gene>
    <name evidence="3" type="ORF">BKG76_19205</name>
</gene>
<feature type="domain" description="Transcription regulator PadR C-terminal" evidence="2">
    <location>
        <begin position="92"/>
        <end position="180"/>
    </location>
</feature>
<evidence type="ECO:0000259" key="2">
    <source>
        <dbReference type="Pfam" id="PF10400"/>
    </source>
</evidence>
<evidence type="ECO:0000313" key="4">
    <source>
        <dbReference type="Proteomes" id="UP000179616"/>
    </source>
</evidence>
<accession>A0A1S1LEP5</accession>
<name>A0A1S1LEP5_9MYCO</name>
<organism evidence="3 4">
    <name type="scientific">Mycobacteroides franklinii</name>
    <dbReference type="NCBI Taxonomy" id="948102"/>
    <lineage>
        <taxon>Bacteria</taxon>
        <taxon>Bacillati</taxon>
        <taxon>Actinomycetota</taxon>
        <taxon>Actinomycetes</taxon>
        <taxon>Mycobacteriales</taxon>
        <taxon>Mycobacteriaceae</taxon>
        <taxon>Mycobacteroides</taxon>
    </lineage>
</organism>
<dbReference type="InterPro" id="IPR036390">
    <property type="entry name" value="WH_DNA-bd_sf"/>
</dbReference>
<evidence type="ECO:0000259" key="1">
    <source>
        <dbReference type="Pfam" id="PF03551"/>
    </source>
</evidence>
<dbReference type="InterPro" id="IPR005149">
    <property type="entry name" value="Tscrpt_reg_PadR_N"/>
</dbReference>
<proteinExistence type="predicted"/>
<dbReference type="PANTHER" id="PTHR43252:SF4">
    <property type="entry name" value="TRANSCRIPTIONAL REGULATORY PROTEIN"/>
    <property type="match status" value="1"/>
</dbReference>
<dbReference type="Pfam" id="PF10400">
    <property type="entry name" value="Vir_act_alpha_C"/>
    <property type="match status" value="1"/>
</dbReference>
<feature type="domain" description="Transcription regulator PadR N-terminal" evidence="1">
    <location>
        <begin position="7"/>
        <end position="80"/>
    </location>
</feature>
<dbReference type="RefSeq" id="WP_070939007.1">
    <property type="nucleotide sequence ID" value="NZ_MAEP01000012.1"/>
</dbReference>
<dbReference type="PANTHER" id="PTHR43252">
    <property type="entry name" value="TRANSCRIPTIONAL REGULATOR YQJI"/>
    <property type="match status" value="1"/>
</dbReference>
<comment type="caution">
    <text evidence="3">The sequence shown here is derived from an EMBL/GenBank/DDBJ whole genome shotgun (WGS) entry which is preliminary data.</text>
</comment>